<dbReference type="EMBL" id="SJOL01003826">
    <property type="protein sequence ID" value="TGZ72329.1"/>
    <property type="molecule type" value="Genomic_DNA"/>
</dbReference>
<keyword evidence="1" id="KW-0812">Transmembrane</keyword>
<name>A0A4S2MBS5_OPIFE</name>
<protein>
    <submittedName>
        <fullName evidence="2">Uncharacterized protein</fullName>
    </submittedName>
</protein>
<comment type="caution">
    <text evidence="2">The sequence shown here is derived from an EMBL/GenBank/DDBJ whole genome shotgun (WGS) entry which is preliminary data.</text>
</comment>
<keyword evidence="3" id="KW-1185">Reference proteome</keyword>
<evidence type="ECO:0000256" key="1">
    <source>
        <dbReference type="SAM" id="Phobius"/>
    </source>
</evidence>
<evidence type="ECO:0000313" key="2">
    <source>
        <dbReference type="EMBL" id="TGZ72329.1"/>
    </source>
</evidence>
<organism evidence="2 3">
    <name type="scientific">Opisthorchis felineus</name>
    <dbReference type="NCBI Taxonomy" id="147828"/>
    <lineage>
        <taxon>Eukaryota</taxon>
        <taxon>Metazoa</taxon>
        <taxon>Spiralia</taxon>
        <taxon>Lophotrochozoa</taxon>
        <taxon>Platyhelminthes</taxon>
        <taxon>Trematoda</taxon>
        <taxon>Digenea</taxon>
        <taxon>Opisthorchiida</taxon>
        <taxon>Opisthorchiata</taxon>
        <taxon>Opisthorchiidae</taxon>
        <taxon>Opisthorchis</taxon>
    </lineage>
</organism>
<evidence type="ECO:0000313" key="3">
    <source>
        <dbReference type="Proteomes" id="UP000308267"/>
    </source>
</evidence>
<dbReference type="Proteomes" id="UP000308267">
    <property type="component" value="Unassembled WGS sequence"/>
</dbReference>
<reference evidence="2 3" key="1">
    <citation type="journal article" date="2019" name="BMC Genomics">
        <title>New insights from Opisthorchis felineus genome: update on genomics of the epidemiologically important liver flukes.</title>
        <authorList>
            <person name="Ershov N.I."/>
            <person name="Mordvinov V.A."/>
            <person name="Prokhortchouk E.B."/>
            <person name="Pakharukova M.Y."/>
            <person name="Gunbin K.V."/>
            <person name="Ustyantsev K."/>
            <person name="Genaev M.A."/>
            <person name="Blinov A.G."/>
            <person name="Mazur A."/>
            <person name="Boulygina E."/>
            <person name="Tsygankova S."/>
            <person name="Khrameeva E."/>
            <person name="Chekanov N."/>
            <person name="Fan G."/>
            <person name="Xiao A."/>
            <person name="Zhang H."/>
            <person name="Xu X."/>
            <person name="Yang H."/>
            <person name="Solovyev V."/>
            <person name="Lee S.M."/>
            <person name="Liu X."/>
            <person name="Afonnikov D.A."/>
            <person name="Skryabin K.G."/>
        </authorList>
    </citation>
    <scope>NUCLEOTIDE SEQUENCE [LARGE SCALE GENOMIC DNA]</scope>
    <source>
        <strain evidence="2">AK-0245</strain>
        <tissue evidence="2">Whole organism</tissue>
    </source>
</reference>
<proteinExistence type="predicted"/>
<gene>
    <name evidence="2" type="ORF">CRM22_002156</name>
</gene>
<feature type="transmembrane region" description="Helical" evidence="1">
    <location>
        <begin position="115"/>
        <end position="138"/>
    </location>
</feature>
<keyword evidence="1" id="KW-0472">Membrane</keyword>
<sequence>MEIASSISFVGLSYRWLHRRLLLSYRIMQAILFEGHPAAKFVLPHKDLPLREEDLGRSALTVVRCITDVPCLIRWMQSLSLQTELYYLLSVLSFFCLSPTNVLPANGNFFYIYRVVIWAMFMLPGMFLTDVPSFLLLCEY</sequence>
<feature type="transmembrane region" description="Helical" evidence="1">
    <location>
        <begin position="85"/>
        <end position="103"/>
    </location>
</feature>
<keyword evidence="1" id="KW-1133">Transmembrane helix</keyword>
<accession>A0A4S2MBS5</accession>
<dbReference type="AlphaFoldDB" id="A0A4S2MBS5"/>